<gene>
    <name evidence="1" type="ORF">Q4Q35_06290</name>
</gene>
<dbReference type="Proteomes" id="UP001176883">
    <property type="component" value="Unassembled WGS sequence"/>
</dbReference>
<evidence type="ECO:0000313" key="1">
    <source>
        <dbReference type="EMBL" id="MDO5969410.1"/>
    </source>
</evidence>
<name>A0ABT8W8E8_9FLAO</name>
<dbReference type="RefSeq" id="WP_303277100.1">
    <property type="nucleotide sequence ID" value="NZ_JAUOEK010000071.1"/>
</dbReference>
<keyword evidence="2" id="KW-1185">Reference proteome</keyword>
<reference evidence="1" key="1">
    <citation type="submission" date="2023-07" db="EMBL/GenBank/DDBJ databases">
        <title>Two novel species in the genus Flavivirga.</title>
        <authorList>
            <person name="Kwon K."/>
        </authorList>
    </citation>
    <scope>NUCLEOTIDE SEQUENCE</scope>
    <source>
        <strain evidence="1">KCTC 52353</strain>
    </source>
</reference>
<organism evidence="1 2">
    <name type="scientific">Flavivirga aquimarina</name>
    <dbReference type="NCBI Taxonomy" id="2027862"/>
    <lineage>
        <taxon>Bacteria</taxon>
        <taxon>Pseudomonadati</taxon>
        <taxon>Bacteroidota</taxon>
        <taxon>Flavobacteriia</taxon>
        <taxon>Flavobacteriales</taxon>
        <taxon>Flavobacteriaceae</taxon>
        <taxon>Flavivirga</taxon>
    </lineage>
</organism>
<sequence>MSQNYEFKSLEIAKNGQEKERTQKDPNTVTVFETGDTHTIDFILLDGTRQCFLYSHMLTAWIGKDDNAENDVTENERYIKIFFATHLVTIKGFCLDEIYNALTTLSLKSTKTHDERYLSAVSDDNAFVTNIKITWKKEDGEIINNRV</sequence>
<dbReference type="EMBL" id="JAUOEK010000071">
    <property type="protein sequence ID" value="MDO5969410.1"/>
    <property type="molecule type" value="Genomic_DNA"/>
</dbReference>
<accession>A0ABT8W8E8</accession>
<proteinExistence type="predicted"/>
<evidence type="ECO:0000313" key="2">
    <source>
        <dbReference type="Proteomes" id="UP001176883"/>
    </source>
</evidence>
<comment type="caution">
    <text evidence="1">The sequence shown here is derived from an EMBL/GenBank/DDBJ whole genome shotgun (WGS) entry which is preliminary data.</text>
</comment>
<protein>
    <submittedName>
        <fullName evidence="1">Uncharacterized protein</fullName>
    </submittedName>
</protein>